<dbReference type="InterPro" id="IPR001806">
    <property type="entry name" value="Small_GTPase"/>
</dbReference>
<evidence type="ECO:0000256" key="5">
    <source>
        <dbReference type="ARBA" id="ARBA00023306"/>
    </source>
</evidence>
<keyword evidence="3" id="KW-0498">Mitosis</keyword>
<evidence type="ECO:0000256" key="6">
    <source>
        <dbReference type="SAM" id="MobiDB-lite"/>
    </source>
</evidence>
<accession>A0A0X8HVA3</accession>
<dbReference type="GO" id="GO:0005525">
    <property type="term" value="F:GTP binding"/>
    <property type="evidence" value="ECO:0007669"/>
    <property type="project" value="UniProtKB-KW"/>
</dbReference>
<dbReference type="GO" id="GO:0051301">
    <property type="term" value="P:cell division"/>
    <property type="evidence" value="ECO:0007669"/>
    <property type="project" value="UniProtKB-KW"/>
</dbReference>
<dbReference type="CDD" id="cd04128">
    <property type="entry name" value="Spg1"/>
    <property type="match status" value="1"/>
</dbReference>
<evidence type="ECO:0000256" key="3">
    <source>
        <dbReference type="ARBA" id="ARBA00022776"/>
    </source>
</evidence>
<evidence type="ECO:0000256" key="2">
    <source>
        <dbReference type="ARBA" id="ARBA00022741"/>
    </source>
</evidence>
<dbReference type="PRINTS" id="PR00449">
    <property type="entry name" value="RASTRNSFRMNG"/>
</dbReference>
<dbReference type="SMART" id="SM00174">
    <property type="entry name" value="RHO"/>
    <property type="match status" value="1"/>
</dbReference>
<keyword evidence="2" id="KW-0547">Nucleotide-binding</keyword>
<protein>
    <submittedName>
        <fullName evidence="7">HGL266Wp</fullName>
    </submittedName>
</protein>
<gene>
    <name evidence="7" type="ORF">AW171_hschr74084</name>
</gene>
<dbReference type="PROSITE" id="PS51419">
    <property type="entry name" value="RAB"/>
    <property type="match status" value="1"/>
</dbReference>
<reference evidence="7 8" key="1">
    <citation type="submission" date="2016-01" db="EMBL/GenBank/DDBJ databases">
        <title>Genome sequence of the yeast Holleya sinecauda.</title>
        <authorList>
            <person name="Dietrich F.S."/>
        </authorList>
    </citation>
    <scope>NUCLEOTIDE SEQUENCE [LARGE SCALE GENOMIC DNA]</scope>
    <source>
        <strain evidence="7 8">ATCC 58844</strain>
    </source>
</reference>
<dbReference type="InterPro" id="IPR005225">
    <property type="entry name" value="Small_GTP-bd"/>
</dbReference>
<dbReference type="AlphaFoldDB" id="A0A0X8HVA3"/>
<dbReference type="RefSeq" id="XP_017989070.1">
    <property type="nucleotide sequence ID" value="XM_018133767.1"/>
</dbReference>
<dbReference type="SMART" id="SM00173">
    <property type="entry name" value="RAS"/>
    <property type="match status" value="1"/>
</dbReference>
<dbReference type="GO" id="GO:0090068">
    <property type="term" value="P:positive regulation of cell cycle process"/>
    <property type="evidence" value="ECO:0007669"/>
    <property type="project" value="UniProtKB-ARBA"/>
</dbReference>
<proteinExistence type="predicted"/>
<dbReference type="GO" id="GO:0003924">
    <property type="term" value="F:GTPase activity"/>
    <property type="evidence" value="ECO:0007669"/>
    <property type="project" value="InterPro"/>
</dbReference>
<dbReference type="SUPFAM" id="SSF52540">
    <property type="entry name" value="P-loop containing nucleoside triphosphate hydrolases"/>
    <property type="match status" value="1"/>
</dbReference>
<name>A0A0X8HVA3_9SACH</name>
<feature type="region of interest" description="Disordered" evidence="6">
    <location>
        <begin position="219"/>
        <end position="248"/>
    </location>
</feature>
<dbReference type="GO" id="GO:0035556">
    <property type="term" value="P:intracellular signal transduction"/>
    <property type="evidence" value="ECO:0007669"/>
    <property type="project" value="UniProtKB-ARBA"/>
</dbReference>
<evidence type="ECO:0000313" key="8">
    <source>
        <dbReference type="Proteomes" id="UP000243052"/>
    </source>
</evidence>
<dbReference type="GO" id="GO:0005816">
    <property type="term" value="C:spindle pole body"/>
    <property type="evidence" value="ECO:0007669"/>
    <property type="project" value="UniProtKB-ARBA"/>
</dbReference>
<dbReference type="FunFam" id="3.40.50.300:FF:000330">
    <property type="entry name" value="Septum-promoting GTP-binding protein 1"/>
    <property type="match status" value="1"/>
</dbReference>
<dbReference type="InterPro" id="IPR027417">
    <property type="entry name" value="P-loop_NTPase"/>
</dbReference>
<dbReference type="PANTHER" id="PTHR47978">
    <property type="match status" value="1"/>
</dbReference>
<dbReference type="SMART" id="SM00175">
    <property type="entry name" value="RAB"/>
    <property type="match status" value="1"/>
</dbReference>
<dbReference type="OrthoDB" id="6585768at2759"/>
<keyword evidence="1" id="KW-0132">Cell division</keyword>
<dbReference type="NCBIfam" id="TIGR00231">
    <property type="entry name" value="small_GTP"/>
    <property type="match status" value="1"/>
</dbReference>
<keyword evidence="4" id="KW-0342">GTP-binding</keyword>
<dbReference type="GeneID" id="28725404"/>
<sequence>MVGESGIPQPKNEVKIKIGLIGDAQVGKTSLMVKYVQNVFDEEYTQTLGVHYLERKINLGSTDVIFSIMDLGGQREFINMLPLVSNRAVAIIFLFDLTRPETLTSIREWFRQARGFNDTAIPLLVGTKYDLFINLDASYQEEISKTSMRYAQAMGAPLVFCSTASSINVQKIFKVIIAKAFRLTLRIPEIRDIGDPLLIYKSLGNSVPKRDAAGTVMAASSGYSPTSATVEQGQYRQSERAQHTASEQ</sequence>
<dbReference type="STRING" id="45286.A0A0X8HVA3"/>
<dbReference type="Proteomes" id="UP000243052">
    <property type="component" value="Chromosome vii"/>
</dbReference>
<feature type="compositionally biased region" description="Polar residues" evidence="6">
    <location>
        <begin position="221"/>
        <end position="236"/>
    </location>
</feature>
<evidence type="ECO:0000256" key="1">
    <source>
        <dbReference type="ARBA" id="ARBA00022618"/>
    </source>
</evidence>
<evidence type="ECO:0000313" key="7">
    <source>
        <dbReference type="EMBL" id="AMD22074.1"/>
    </source>
</evidence>
<keyword evidence="8" id="KW-1185">Reference proteome</keyword>
<organism evidence="7 8">
    <name type="scientific">Eremothecium sinecaudum</name>
    <dbReference type="NCBI Taxonomy" id="45286"/>
    <lineage>
        <taxon>Eukaryota</taxon>
        <taxon>Fungi</taxon>
        <taxon>Dikarya</taxon>
        <taxon>Ascomycota</taxon>
        <taxon>Saccharomycotina</taxon>
        <taxon>Saccharomycetes</taxon>
        <taxon>Saccharomycetales</taxon>
        <taxon>Saccharomycetaceae</taxon>
        <taxon>Eremothecium</taxon>
    </lineage>
</organism>
<dbReference type="InterPro" id="IPR017231">
    <property type="entry name" value="Small_GTPase_Tem1/Spg1"/>
</dbReference>
<keyword evidence="5" id="KW-0131">Cell cycle</keyword>
<evidence type="ECO:0000256" key="4">
    <source>
        <dbReference type="ARBA" id="ARBA00023134"/>
    </source>
</evidence>
<dbReference type="Pfam" id="PF00071">
    <property type="entry name" value="Ras"/>
    <property type="match status" value="1"/>
</dbReference>
<dbReference type="Gene3D" id="3.40.50.300">
    <property type="entry name" value="P-loop containing nucleotide triphosphate hydrolases"/>
    <property type="match status" value="1"/>
</dbReference>
<dbReference type="EMBL" id="CP014247">
    <property type="protein sequence ID" value="AMD22074.1"/>
    <property type="molecule type" value="Genomic_DNA"/>
</dbReference>